<comment type="caution">
    <text evidence="7">The sequence shown here is derived from an EMBL/GenBank/DDBJ whole genome shotgun (WGS) entry which is preliminary data.</text>
</comment>
<keyword evidence="8" id="KW-1185">Reference proteome</keyword>
<dbReference type="PANTHER" id="PTHR23542">
    <property type="match status" value="1"/>
</dbReference>
<keyword evidence="2 5" id="KW-0812">Transmembrane</keyword>
<sequence>MRSAIFDAMAGYRELPKIAGLPQLILAIFARIPAAMVPLGAMVAFTESTGSIATGGLATGFVSIATAIFSPLIGRWVDHYGQRRVLSLVAPVNAIALVALYLAACIRLDGPLLFAICAVTGASMIPIGSFTRARWSTIANNPRDLGTAFSYESTVDELVFVLGPAFVGVASAAAMSAAPLAVAAGLVILATVPFALTSPKQVHPTASIEITPPVPKEQPSIRTTLLKVSPALIIMASIGMFFGSSQAGITERATELGNPDAAGLVYALMGVGSAAMALLAVAIPESVGLQLRVILGGAGMVIFTFLTVLQGNLVLTGVMLLITGLFLGPTLVTAFTAAERLAPRGGMSVAMTSLQAAMTVGVSIGSAIGGALAQAHGANAAYWYATAVPVVILLMGFVLARRHRTQQH</sequence>
<dbReference type="Gene3D" id="1.20.1250.20">
    <property type="entry name" value="MFS general substrate transporter like domains"/>
    <property type="match status" value="2"/>
</dbReference>
<feature type="domain" description="Major facilitator superfamily (MFS) profile" evidence="6">
    <location>
        <begin position="223"/>
        <end position="408"/>
    </location>
</feature>
<dbReference type="InterPro" id="IPR011701">
    <property type="entry name" value="MFS"/>
</dbReference>
<evidence type="ECO:0000313" key="8">
    <source>
        <dbReference type="Proteomes" id="UP000433493"/>
    </source>
</evidence>
<dbReference type="Pfam" id="PF07690">
    <property type="entry name" value="MFS_1"/>
    <property type="match status" value="2"/>
</dbReference>
<feature type="transmembrane region" description="Helical" evidence="5">
    <location>
        <begin position="349"/>
        <end position="375"/>
    </location>
</feature>
<feature type="transmembrane region" description="Helical" evidence="5">
    <location>
        <begin position="85"/>
        <end position="104"/>
    </location>
</feature>
<dbReference type="InterPro" id="IPR020846">
    <property type="entry name" value="MFS_dom"/>
</dbReference>
<protein>
    <submittedName>
        <fullName evidence="7">MFS transporter</fullName>
    </submittedName>
</protein>
<evidence type="ECO:0000256" key="3">
    <source>
        <dbReference type="ARBA" id="ARBA00022989"/>
    </source>
</evidence>
<feature type="transmembrane region" description="Helical" evidence="5">
    <location>
        <begin position="110"/>
        <end position="133"/>
    </location>
</feature>
<feature type="transmembrane region" description="Helical" evidence="5">
    <location>
        <begin position="381"/>
        <end position="400"/>
    </location>
</feature>
<gene>
    <name evidence="7" type="ORF">F8O05_05420</name>
</gene>
<keyword evidence="3 5" id="KW-1133">Transmembrane helix</keyword>
<dbReference type="OrthoDB" id="9180256at2"/>
<feature type="transmembrane region" description="Helical" evidence="5">
    <location>
        <begin position="315"/>
        <end position="337"/>
    </location>
</feature>
<dbReference type="InterPro" id="IPR036259">
    <property type="entry name" value="MFS_trans_sf"/>
</dbReference>
<keyword evidence="4 5" id="KW-0472">Membrane</keyword>
<dbReference type="GO" id="GO:0022857">
    <property type="term" value="F:transmembrane transporter activity"/>
    <property type="evidence" value="ECO:0007669"/>
    <property type="project" value="InterPro"/>
</dbReference>
<proteinExistence type="predicted"/>
<evidence type="ECO:0000256" key="1">
    <source>
        <dbReference type="ARBA" id="ARBA00004651"/>
    </source>
</evidence>
<dbReference type="PANTHER" id="PTHR23542:SF1">
    <property type="entry name" value="MAJOR FACILITATOR SUPERFAMILY (MFS) PROFILE DOMAIN-CONTAINING PROTEIN"/>
    <property type="match status" value="1"/>
</dbReference>
<evidence type="ECO:0000313" key="7">
    <source>
        <dbReference type="EMBL" id="KAB1644211.1"/>
    </source>
</evidence>
<dbReference type="GO" id="GO:0005886">
    <property type="term" value="C:plasma membrane"/>
    <property type="evidence" value="ECO:0007669"/>
    <property type="project" value="UniProtKB-SubCell"/>
</dbReference>
<dbReference type="AlphaFoldDB" id="A0A7J5BDF1"/>
<comment type="subcellular location">
    <subcellularLocation>
        <location evidence="1">Cell membrane</location>
        <topology evidence="1">Multi-pass membrane protein</topology>
    </subcellularLocation>
</comment>
<evidence type="ECO:0000256" key="4">
    <source>
        <dbReference type="ARBA" id="ARBA00023136"/>
    </source>
</evidence>
<evidence type="ECO:0000256" key="2">
    <source>
        <dbReference type="ARBA" id="ARBA00022692"/>
    </source>
</evidence>
<dbReference type="EMBL" id="WBKB01000002">
    <property type="protein sequence ID" value="KAB1644211.1"/>
    <property type="molecule type" value="Genomic_DNA"/>
</dbReference>
<feature type="transmembrane region" description="Helical" evidence="5">
    <location>
        <begin position="263"/>
        <end position="282"/>
    </location>
</feature>
<dbReference type="PROSITE" id="PS50850">
    <property type="entry name" value="MFS"/>
    <property type="match status" value="1"/>
</dbReference>
<feature type="transmembrane region" description="Helical" evidence="5">
    <location>
        <begin position="225"/>
        <end position="243"/>
    </location>
</feature>
<reference evidence="7 8" key="1">
    <citation type="submission" date="2019-09" db="EMBL/GenBank/DDBJ databases">
        <title>Phylogeny of genus Pseudoclavibacter and closely related genus.</title>
        <authorList>
            <person name="Li Y."/>
        </authorList>
    </citation>
    <scope>NUCLEOTIDE SEQUENCE [LARGE SCALE GENOMIC DNA]</scope>
    <source>
        <strain evidence="7 8">KCTC 13959</strain>
    </source>
</reference>
<feature type="transmembrane region" description="Helical" evidence="5">
    <location>
        <begin position="51"/>
        <end position="73"/>
    </location>
</feature>
<name>A0A7J5BDF1_9MICO</name>
<dbReference type="Proteomes" id="UP000433493">
    <property type="component" value="Unassembled WGS sequence"/>
</dbReference>
<dbReference type="SUPFAM" id="SSF103473">
    <property type="entry name" value="MFS general substrate transporter"/>
    <property type="match status" value="1"/>
</dbReference>
<organism evidence="7 8">
    <name type="scientific">Gulosibacter chungangensis</name>
    <dbReference type="NCBI Taxonomy" id="979746"/>
    <lineage>
        <taxon>Bacteria</taxon>
        <taxon>Bacillati</taxon>
        <taxon>Actinomycetota</taxon>
        <taxon>Actinomycetes</taxon>
        <taxon>Micrococcales</taxon>
        <taxon>Microbacteriaceae</taxon>
        <taxon>Gulosibacter</taxon>
    </lineage>
</organism>
<evidence type="ECO:0000256" key="5">
    <source>
        <dbReference type="SAM" id="Phobius"/>
    </source>
</evidence>
<accession>A0A7J5BDF1</accession>
<evidence type="ECO:0000259" key="6">
    <source>
        <dbReference type="PROSITE" id="PS50850"/>
    </source>
</evidence>
<feature type="transmembrane region" description="Helical" evidence="5">
    <location>
        <begin position="289"/>
        <end position="309"/>
    </location>
</feature>
<dbReference type="RefSeq" id="WP_158051714.1">
    <property type="nucleotide sequence ID" value="NZ_WBKB01000002.1"/>
</dbReference>
<feature type="transmembrane region" description="Helical" evidence="5">
    <location>
        <begin position="21"/>
        <end position="45"/>
    </location>
</feature>